<evidence type="ECO:0000256" key="2">
    <source>
        <dbReference type="ARBA" id="ARBA00005268"/>
    </source>
</evidence>
<evidence type="ECO:0000256" key="5">
    <source>
        <dbReference type="ARBA" id="ARBA00023136"/>
    </source>
</evidence>
<evidence type="ECO:0000256" key="1">
    <source>
        <dbReference type="ARBA" id="ARBA00004141"/>
    </source>
</evidence>
<evidence type="ECO:0000313" key="7">
    <source>
        <dbReference type="EMBL" id="SEP77962.1"/>
    </source>
</evidence>
<proteinExistence type="inferred from homology"/>
<feature type="transmembrane region" description="Helical" evidence="6">
    <location>
        <begin position="92"/>
        <end position="112"/>
    </location>
</feature>
<dbReference type="Proteomes" id="UP000198833">
    <property type="component" value="Unassembled WGS sequence"/>
</dbReference>
<dbReference type="STRING" id="89093.SAMN04488558_10226"/>
<sequence length="256" mass="28405">MNNNLQATPLSVALSFALVLLTLFVSYREKLKLEKDIIISVVRMIVQLIVIGLILQWIFRVNNVWLTLIMVLVMIVNAAWNAGKRGKGIENSFIYSLIAISLSSFIALSVMVGSGTLEFTPAQIIPVNGMIIGTTMQKCGMVFNYMRQIFKDRQQQINEMLALGANAKQASKEVIKIVINDTMQPTLDSIKTTGLVTLPGLMAGLMFAGVDPAKAILYQIVIMFMMLSSTAIGAYTIAYLTYSSFFTKRLQLKMTR</sequence>
<feature type="transmembrane region" description="Helical" evidence="6">
    <location>
        <begin position="216"/>
        <end position="242"/>
    </location>
</feature>
<reference evidence="7 8" key="1">
    <citation type="submission" date="2016-10" db="EMBL/GenBank/DDBJ databases">
        <authorList>
            <person name="de Groot N.N."/>
        </authorList>
    </citation>
    <scope>NUCLEOTIDE SEQUENCE [LARGE SCALE GENOMIC DNA]</scope>
    <source>
        <strain evidence="7 8">DSM 15695</strain>
    </source>
</reference>
<dbReference type="EMBL" id="FOEN01000002">
    <property type="protein sequence ID" value="SEP77962.1"/>
    <property type="molecule type" value="Genomic_DNA"/>
</dbReference>
<comment type="subcellular location">
    <subcellularLocation>
        <location evidence="1">Membrane</location>
        <topology evidence="1">Multi-pass membrane protein</topology>
    </subcellularLocation>
</comment>
<evidence type="ECO:0000256" key="6">
    <source>
        <dbReference type="SAM" id="Phobius"/>
    </source>
</evidence>
<dbReference type="RefSeq" id="WP_200793402.1">
    <property type="nucleotide sequence ID" value="NZ_FOEN01000002.1"/>
</dbReference>
<feature type="transmembrane region" description="Helical" evidence="6">
    <location>
        <begin position="192"/>
        <end position="210"/>
    </location>
</feature>
<dbReference type="AlphaFoldDB" id="A0A1H9AMC2"/>
<evidence type="ECO:0000313" key="8">
    <source>
        <dbReference type="Proteomes" id="UP000198833"/>
    </source>
</evidence>
<evidence type="ECO:0000256" key="3">
    <source>
        <dbReference type="ARBA" id="ARBA00022692"/>
    </source>
</evidence>
<protein>
    <submittedName>
        <fullName evidence="7">Putative ABC transport system permease protein</fullName>
    </submittedName>
</protein>
<dbReference type="PANTHER" id="PTHR30028">
    <property type="entry name" value="UPF0014 INNER MEMBRANE PROTEIN YBBM-RELATED"/>
    <property type="match status" value="1"/>
</dbReference>
<feature type="transmembrane region" description="Helical" evidence="6">
    <location>
        <begin position="64"/>
        <end position="80"/>
    </location>
</feature>
<dbReference type="InterPro" id="IPR005226">
    <property type="entry name" value="UPF0014_fam"/>
</dbReference>
<keyword evidence="3 6" id="KW-0812">Transmembrane</keyword>
<feature type="transmembrane region" description="Helical" evidence="6">
    <location>
        <begin position="37"/>
        <end position="58"/>
    </location>
</feature>
<dbReference type="GO" id="GO:0005886">
    <property type="term" value="C:plasma membrane"/>
    <property type="evidence" value="ECO:0007669"/>
    <property type="project" value="TreeGrafter"/>
</dbReference>
<gene>
    <name evidence="7" type="ORF">SAMN04488558_10226</name>
</gene>
<accession>A0A1H9AMC2</accession>
<evidence type="ECO:0000256" key="4">
    <source>
        <dbReference type="ARBA" id="ARBA00022989"/>
    </source>
</evidence>
<dbReference type="PANTHER" id="PTHR30028:SF0">
    <property type="entry name" value="PROTEIN ALUMINUM SENSITIVE 3"/>
    <property type="match status" value="1"/>
</dbReference>
<keyword evidence="4 6" id="KW-1133">Transmembrane helix</keyword>
<name>A0A1H9AMC2_9LACT</name>
<keyword evidence="8" id="KW-1185">Reference proteome</keyword>
<comment type="similarity">
    <text evidence="2">Belongs to the UPF0014 family.</text>
</comment>
<dbReference type="Pfam" id="PF03649">
    <property type="entry name" value="UPF0014"/>
    <property type="match status" value="1"/>
</dbReference>
<feature type="transmembrane region" description="Helical" evidence="6">
    <location>
        <begin position="6"/>
        <end position="25"/>
    </location>
</feature>
<keyword evidence="5 6" id="KW-0472">Membrane</keyword>
<organism evidence="7 8">
    <name type="scientific">Ignavigranum ruoffiae</name>
    <dbReference type="NCBI Taxonomy" id="89093"/>
    <lineage>
        <taxon>Bacteria</taxon>
        <taxon>Bacillati</taxon>
        <taxon>Bacillota</taxon>
        <taxon>Bacilli</taxon>
        <taxon>Lactobacillales</taxon>
        <taxon>Aerococcaceae</taxon>
        <taxon>Ignavigranum</taxon>
    </lineage>
</organism>
<feature type="transmembrane region" description="Helical" evidence="6">
    <location>
        <begin position="124"/>
        <end position="146"/>
    </location>
</feature>